<keyword evidence="2" id="KW-1185">Reference proteome</keyword>
<protein>
    <submittedName>
        <fullName evidence="3">G-protein coupled receptors family 1 profile domain-containing protein</fullName>
    </submittedName>
</protein>
<keyword evidence="1" id="KW-0472">Membrane</keyword>
<dbReference type="Proteomes" id="UP000887566">
    <property type="component" value="Unplaced"/>
</dbReference>
<dbReference type="AlphaFoldDB" id="A0A914XNV9"/>
<name>A0A914XNV9_9BILA</name>
<organism evidence="2 3">
    <name type="scientific">Plectus sambesii</name>
    <dbReference type="NCBI Taxonomy" id="2011161"/>
    <lineage>
        <taxon>Eukaryota</taxon>
        <taxon>Metazoa</taxon>
        <taxon>Ecdysozoa</taxon>
        <taxon>Nematoda</taxon>
        <taxon>Chromadorea</taxon>
        <taxon>Plectida</taxon>
        <taxon>Plectina</taxon>
        <taxon>Plectoidea</taxon>
        <taxon>Plectidae</taxon>
        <taxon>Plectus</taxon>
    </lineage>
</organism>
<dbReference type="SUPFAM" id="SSF81321">
    <property type="entry name" value="Family A G protein-coupled receptor-like"/>
    <property type="match status" value="1"/>
</dbReference>
<feature type="transmembrane region" description="Helical" evidence="1">
    <location>
        <begin position="92"/>
        <end position="115"/>
    </location>
</feature>
<accession>A0A914XNV9</accession>
<evidence type="ECO:0000313" key="3">
    <source>
        <dbReference type="WBParaSite" id="PSAMB.scaffold9260size5164.g32283.t1"/>
    </source>
</evidence>
<reference evidence="3" key="1">
    <citation type="submission" date="2022-11" db="UniProtKB">
        <authorList>
            <consortium name="WormBaseParasite"/>
        </authorList>
    </citation>
    <scope>IDENTIFICATION</scope>
</reference>
<keyword evidence="1" id="KW-1133">Transmembrane helix</keyword>
<evidence type="ECO:0000313" key="2">
    <source>
        <dbReference type="Proteomes" id="UP000887566"/>
    </source>
</evidence>
<proteinExistence type="predicted"/>
<evidence type="ECO:0000256" key="1">
    <source>
        <dbReference type="SAM" id="Phobius"/>
    </source>
</evidence>
<dbReference type="WBParaSite" id="PSAMB.scaffold9260size5164.g32283.t1">
    <property type="protein sequence ID" value="PSAMB.scaffold9260size5164.g32283.t1"/>
    <property type="gene ID" value="PSAMB.scaffold9260size5164.g32283"/>
</dbReference>
<feature type="transmembrane region" description="Helical" evidence="1">
    <location>
        <begin position="142"/>
        <end position="162"/>
    </location>
</feature>
<feature type="transmembrane region" description="Helical" evidence="1">
    <location>
        <begin position="183"/>
        <end position="206"/>
    </location>
</feature>
<dbReference type="Gene3D" id="1.20.1070.10">
    <property type="entry name" value="Rhodopsin 7-helix transmembrane proteins"/>
    <property type="match status" value="1"/>
</dbReference>
<feature type="transmembrane region" description="Helical" evidence="1">
    <location>
        <begin position="218"/>
        <end position="240"/>
    </location>
</feature>
<keyword evidence="1" id="KW-0812">Transmembrane</keyword>
<sequence length="281" mass="31549">MLIILAISTVIYGLRIFLQGSSRLQRYAEWPNVQNDTTILECLLPSEKSAELHLQICSPWSATIKVAIGLERTIAVFLPLYYKGNFRNTHRIALIVGSLLLVVIPLMAFSLNAALNYGSLVVKSLCSSSDVLGSSYADFHRAVVVFGNMIGFILTSAAYLAARRKSGLAGAHGIAMRKEVKRINSLLMMTFLEVVLVAIPQCLQWLSSRGLFTLPSFVGRYVFVLFCTTYLFEIIVYAYLMRQFREQLFNLLTLNRLRIFVRAKCFGVVDVHPMQNSSPYS</sequence>